<sequence length="50" mass="5125">MKLDSKQQNKPQGFDWCTCSGCTGCTHGCVSDGCSGCSGCKGTCNSTAKL</sequence>
<dbReference type="RefSeq" id="WP_165776134.1">
    <property type="nucleotide sequence ID" value="NZ_DF384213.1"/>
</dbReference>
<reference evidence="1" key="1">
    <citation type="submission" date="2013-10" db="EMBL/GenBank/DDBJ databases">
        <title>Draft genome sequence of Clostridium botulinum type B strain Osaka05.</title>
        <authorList>
            <person name="Sakaguchi Y."/>
            <person name="Hosomi K."/>
            <person name="Uchiyama J."/>
            <person name="Ogura Y."/>
            <person name="Sakaguchi M."/>
            <person name="Kohda T."/>
            <person name="Mukamoto M."/>
            <person name="Misawa N."/>
            <person name="Matsuzaki S."/>
            <person name="Hayashi T."/>
            <person name="Kozaki S."/>
        </authorList>
    </citation>
    <scope>NUCLEOTIDE SEQUENCE</scope>
    <source>
        <strain evidence="1">Osaka05</strain>
    </source>
</reference>
<proteinExistence type="predicted"/>
<name>A0A0S6U2H9_CLOBO</name>
<gene>
    <name evidence="1" type="ORF">CBO05C_0454</name>
</gene>
<protein>
    <submittedName>
        <fullName evidence="1">Uncharacterized protein</fullName>
    </submittedName>
</protein>
<accession>A0A0S6U2H9</accession>
<dbReference type="Proteomes" id="UP000054164">
    <property type="component" value="Unassembled WGS sequence"/>
</dbReference>
<dbReference type="HOGENOM" id="CLU_3116255_0_0_9"/>
<dbReference type="AlphaFoldDB" id="A0A0S6U2H9"/>
<dbReference type="EMBL" id="DF384213">
    <property type="protein sequence ID" value="GAE00764.1"/>
    <property type="molecule type" value="Genomic_DNA"/>
</dbReference>
<organism evidence="1">
    <name type="scientific">Clostridium botulinum B str. Osaka05</name>
    <dbReference type="NCBI Taxonomy" id="1407017"/>
    <lineage>
        <taxon>Bacteria</taxon>
        <taxon>Bacillati</taxon>
        <taxon>Bacillota</taxon>
        <taxon>Clostridia</taxon>
        <taxon>Eubacteriales</taxon>
        <taxon>Clostridiaceae</taxon>
        <taxon>Clostridium</taxon>
    </lineage>
</organism>
<evidence type="ECO:0000313" key="1">
    <source>
        <dbReference type="EMBL" id="GAE00764.1"/>
    </source>
</evidence>